<dbReference type="Gene3D" id="3.30.1490.480">
    <property type="entry name" value="Endolytic murein transglycosylase"/>
    <property type="match status" value="1"/>
</dbReference>
<comment type="subcellular location">
    <subcellularLocation>
        <location evidence="7">Cell membrane</location>
        <topology evidence="7">Single-pass membrane protein</topology>
    </subcellularLocation>
</comment>
<accession>A0A921KKI3</accession>
<evidence type="ECO:0000256" key="1">
    <source>
        <dbReference type="ARBA" id="ARBA00022475"/>
    </source>
</evidence>
<gene>
    <name evidence="7 9" type="primary">mltG</name>
    <name evidence="9" type="ORF">K8U72_00750</name>
</gene>
<dbReference type="NCBIfam" id="TIGR00247">
    <property type="entry name" value="endolytic transglycosylase MltG"/>
    <property type="match status" value="1"/>
</dbReference>
<dbReference type="GO" id="GO:0009252">
    <property type="term" value="P:peptidoglycan biosynthetic process"/>
    <property type="evidence" value="ECO:0007669"/>
    <property type="project" value="UniProtKB-UniRule"/>
</dbReference>
<dbReference type="EC" id="4.2.2.29" evidence="7"/>
<dbReference type="HAMAP" id="MF_02065">
    <property type="entry name" value="MltG"/>
    <property type="match status" value="1"/>
</dbReference>
<evidence type="ECO:0000256" key="5">
    <source>
        <dbReference type="ARBA" id="ARBA00023239"/>
    </source>
</evidence>
<dbReference type="Pfam" id="PF02618">
    <property type="entry name" value="YceG"/>
    <property type="match status" value="1"/>
</dbReference>
<comment type="similarity">
    <text evidence="7">Belongs to the transglycosylase MltG family.</text>
</comment>
<feature type="region of interest" description="Disordered" evidence="8">
    <location>
        <begin position="1"/>
        <end position="86"/>
    </location>
</feature>
<evidence type="ECO:0000256" key="2">
    <source>
        <dbReference type="ARBA" id="ARBA00022692"/>
    </source>
</evidence>
<dbReference type="RefSeq" id="WP_274958406.1">
    <property type="nucleotide sequence ID" value="NZ_DYWQ01000011.1"/>
</dbReference>
<feature type="site" description="Important for catalytic activity" evidence="7">
    <location>
        <position position="315"/>
    </location>
</feature>
<reference evidence="9" key="1">
    <citation type="journal article" date="2021" name="PeerJ">
        <title>Extensive microbial diversity within the chicken gut microbiome revealed by metagenomics and culture.</title>
        <authorList>
            <person name="Gilroy R."/>
            <person name="Ravi A."/>
            <person name="Getino M."/>
            <person name="Pursley I."/>
            <person name="Horton D.L."/>
            <person name="Alikhan N.F."/>
            <person name="Baker D."/>
            <person name="Gharbi K."/>
            <person name="Hall N."/>
            <person name="Watson M."/>
            <person name="Adriaenssens E.M."/>
            <person name="Foster-Nyarko E."/>
            <person name="Jarju S."/>
            <person name="Secka A."/>
            <person name="Antonio M."/>
            <person name="Oren A."/>
            <person name="Chaudhuri R.R."/>
            <person name="La Ragione R."/>
            <person name="Hildebrand F."/>
            <person name="Pallen M.J."/>
        </authorList>
    </citation>
    <scope>NUCLEOTIDE SEQUENCE</scope>
    <source>
        <strain evidence="9">CHK124-7917</strain>
    </source>
</reference>
<keyword evidence="1 7" id="KW-1003">Cell membrane</keyword>
<proteinExistence type="inferred from homology"/>
<feature type="compositionally biased region" description="Low complexity" evidence="8">
    <location>
        <begin position="58"/>
        <end position="72"/>
    </location>
</feature>
<organism evidence="9 10">
    <name type="scientific">Thermophilibacter provencensis</name>
    <dbReference type="NCBI Taxonomy" id="1852386"/>
    <lineage>
        <taxon>Bacteria</taxon>
        <taxon>Bacillati</taxon>
        <taxon>Actinomycetota</taxon>
        <taxon>Coriobacteriia</taxon>
        <taxon>Coriobacteriales</taxon>
        <taxon>Atopobiaceae</taxon>
        <taxon>Thermophilibacter</taxon>
    </lineage>
</organism>
<comment type="caution">
    <text evidence="9">The sequence shown here is derived from an EMBL/GenBank/DDBJ whole genome shotgun (WGS) entry which is preliminary data.</text>
</comment>
<dbReference type="AlphaFoldDB" id="A0A921KKI3"/>
<feature type="compositionally biased region" description="Low complexity" evidence="8">
    <location>
        <begin position="19"/>
        <end position="50"/>
    </location>
</feature>
<comment type="catalytic activity">
    <reaction evidence="7">
        <text>a peptidoglycan chain = a peptidoglycan chain with N-acetyl-1,6-anhydromuramyl-[peptide] at the reducing end + a peptidoglycan chain with N-acetylglucosamine at the non-reducing end.</text>
        <dbReference type="EC" id="4.2.2.29"/>
    </reaction>
</comment>
<evidence type="ECO:0000313" key="10">
    <source>
        <dbReference type="Proteomes" id="UP000697330"/>
    </source>
</evidence>
<dbReference type="PANTHER" id="PTHR30518:SF2">
    <property type="entry name" value="ENDOLYTIC MUREIN TRANSGLYCOSYLASE"/>
    <property type="match status" value="1"/>
</dbReference>
<keyword evidence="3 7" id="KW-1133">Transmembrane helix</keyword>
<evidence type="ECO:0000256" key="7">
    <source>
        <dbReference type="HAMAP-Rule" id="MF_02065"/>
    </source>
</evidence>
<dbReference type="Proteomes" id="UP000697330">
    <property type="component" value="Unassembled WGS sequence"/>
</dbReference>
<dbReference type="PANTHER" id="PTHR30518">
    <property type="entry name" value="ENDOLYTIC MUREIN TRANSGLYCOSYLASE"/>
    <property type="match status" value="1"/>
</dbReference>
<reference evidence="9" key="2">
    <citation type="submission" date="2021-09" db="EMBL/GenBank/DDBJ databases">
        <authorList>
            <person name="Gilroy R."/>
        </authorList>
    </citation>
    <scope>NUCLEOTIDE SEQUENCE</scope>
    <source>
        <strain evidence="9">CHK124-7917</strain>
    </source>
</reference>
<evidence type="ECO:0000256" key="6">
    <source>
        <dbReference type="ARBA" id="ARBA00023316"/>
    </source>
</evidence>
<comment type="function">
    <text evidence="7">Functions as a peptidoglycan terminase that cleaves nascent peptidoglycan strands endolytically to terminate their elongation.</text>
</comment>
<keyword evidence="6 7" id="KW-0961">Cell wall biogenesis/degradation</keyword>
<dbReference type="GO" id="GO:0008932">
    <property type="term" value="F:lytic endotransglycosylase activity"/>
    <property type="evidence" value="ECO:0007669"/>
    <property type="project" value="UniProtKB-UniRule"/>
</dbReference>
<keyword evidence="5 7" id="KW-0456">Lyase</keyword>
<dbReference type="InterPro" id="IPR003770">
    <property type="entry name" value="MLTG-like"/>
</dbReference>
<dbReference type="GO" id="GO:0005886">
    <property type="term" value="C:plasma membrane"/>
    <property type="evidence" value="ECO:0007669"/>
    <property type="project" value="UniProtKB-SubCell"/>
</dbReference>
<dbReference type="GO" id="GO:0071555">
    <property type="term" value="P:cell wall organization"/>
    <property type="evidence" value="ECO:0007669"/>
    <property type="project" value="UniProtKB-KW"/>
</dbReference>
<feature type="compositionally biased region" description="Basic residues" evidence="8">
    <location>
        <begin position="73"/>
        <end position="86"/>
    </location>
</feature>
<dbReference type="EMBL" id="DYWQ01000011">
    <property type="protein sequence ID" value="HJF44304.1"/>
    <property type="molecule type" value="Genomic_DNA"/>
</dbReference>
<evidence type="ECO:0000256" key="4">
    <source>
        <dbReference type="ARBA" id="ARBA00023136"/>
    </source>
</evidence>
<keyword evidence="2 7" id="KW-0812">Transmembrane</keyword>
<evidence type="ECO:0000256" key="8">
    <source>
        <dbReference type="SAM" id="MobiDB-lite"/>
    </source>
</evidence>
<sequence>MATPTNRTPRHGGSHFGTSGQAQASQPASSQPVSRQRGPRAQAGASSQGATAPRAALAGTRVSSRTAAATRRAGSRNVHHGGRSRRRSRAPFIVLGLVAVAAVLAVVFVILPSLGSQGNQGEPQSAAEGTVVSVSIPEGSGASAVADLLYDAGLISNKSEFLSQARQMNAEQSIKSGSYAFTAGSDLPSIINQLTAGPNAEITLTIPEGYTLASIAAAVQEVLPITSDEFLAQAKASNYVADYSFLEGVENDSLEGFLFPKTYSFSSTEVTADEVIRMMLDQFETELASLDLSYPTSDGLSVAQMVNLASIVEKESTPSTRAQVASVFYNRLDNMGDPNYGFLQSDATTAYSVGHDPSADEVHDESDPYSTYAHQGLPPTPICSPGLESLQAVCSPDMDYIDGGYFYFFFWTNDAGETEYAFSRTYDEHLQAIANNS</sequence>
<feature type="transmembrane region" description="Helical" evidence="7">
    <location>
        <begin position="92"/>
        <end position="114"/>
    </location>
</feature>
<keyword evidence="4 7" id="KW-0472">Membrane</keyword>
<evidence type="ECO:0000313" key="9">
    <source>
        <dbReference type="EMBL" id="HJF44304.1"/>
    </source>
</evidence>
<name>A0A921KKI3_9ACTN</name>
<evidence type="ECO:0000256" key="3">
    <source>
        <dbReference type="ARBA" id="ARBA00022989"/>
    </source>
</evidence>
<protein>
    <recommendedName>
        <fullName evidence="7">Endolytic murein transglycosylase</fullName>
        <ecNumber evidence="7">4.2.2.29</ecNumber>
    </recommendedName>
    <alternativeName>
        <fullName evidence="7">Peptidoglycan lytic transglycosylase</fullName>
    </alternativeName>
    <alternativeName>
        <fullName evidence="7">Peptidoglycan polymerization terminase</fullName>
    </alternativeName>
</protein>